<comment type="caution">
    <text evidence="1">The sequence shown here is derived from an EMBL/GenBank/DDBJ whole genome shotgun (WGS) entry which is preliminary data.</text>
</comment>
<dbReference type="Proteomes" id="UP001396334">
    <property type="component" value="Unassembled WGS sequence"/>
</dbReference>
<organism evidence="1 2">
    <name type="scientific">Hibiscus sabdariffa</name>
    <name type="common">roselle</name>
    <dbReference type="NCBI Taxonomy" id="183260"/>
    <lineage>
        <taxon>Eukaryota</taxon>
        <taxon>Viridiplantae</taxon>
        <taxon>Streptophyta</taxon>
        <taxon>Embryophyta</taxon>
        <taxon>Tracheophyta</taxon>
        <taxon>Spermatophyta</taxon>
        <taxon>Magnoliopsida</taxon>
        <taxon>eudicotyledons</taxon>
        <taxon>Gunneridae</taxon>
        <taxon>Pentapetalae</taxon>
        <taxon>rosids</taxon>
        <taxon>malvids</taxon>
        <taxon>Malvales</taxon>
        <taxon>Malvaceae</taxon>
        <taxon>Malvoideae</taxon>
        <taxon>Hibiscus</taxon>
    </lineage>
</organism>
<keyword evidence="2" id="KW-1185">Reference proteome</keyword>
<sequence length="118" mass="12861">MVMSSPNALEMIQGVGKEVSRLKLDTEYGLQSSDPSNPAVEQIETTKHGITKLSIKIKSLHRTMLLKTLALLTGFGKPYSGFKIPGTSSTRGSDIMTMTIAADASVFSFGDEEDYERE</sequence>
<proteinExistence type="predicted"/>
<protein>
    <submittedName>
        <fullName evidence="1">Uncharacterized protein</fullName>
    </submittedName>
</protein>
<evidence type="ECO:0000313" key="1">
    <source>
        <dbReference type="EMBL" id="KAK9012132.1"/>
    </source>
</evidence>
<name>A0ABR2RGS0_9ROSI</name>
<dbReference type="EMBL" id="JBBPBN010000022">
    <property type="protein sequence ID" value="KAK9012132.1"/>
    <property type="molecule type" value="Genomic_DNA"/>
</dbReference>
<evidence type="ECO:0000313" key="2">
    <source>
        <dbReference type="Proteomes" id="UP001396334"/>
    </source>
</evidence>
<accession>A0ABR2RGS0</accession>
<reference evidence="1 2" key="1">
    <citation type="journal article" date="2024" name="G3 (Bethesda)">
        <title>Genome assembly of Hibiscus sabdariffa L. provides insights into metabolisms of medicinal natural products.</title>
        <authorList>
            <person name="Kim T."/>
        </authorList>
    </citation>
    <scope>NUCLEOTIDE SEQUENCE [LARGE SCALE GENOMIC DNA]</scope>
    <source>
        <strain evidence="1">TK-2024</strain>
        <tissue evidence="1">Old leaves</tissue>
    </source>
</reference>
<gene>
    <name evidence="1" type="ORF">V6N11_040201</name>
</gene>